<keyword evidence="3" id="KW-1185">Reference proteome</keyword>
<evidence type="ECO:0000313" key="2">
    <source>
        <dbReference type="EMBL" id="GAA3553405.1"/>
    </source>
</evidence>
<organism evidence="2 3">
    <name type="scientific">Streptomyces osmaniensis</name>
    <dbReference type="NCBI Taxonomy" id="593134"/>
    <lineage>
        <taxon>Bacteria</taxon>
        <taxon>Bacillati</taxon>
        <taxon>Actinomycetota</taxon>
        <taxon>Actinomycetes</taxon>
        <taxon>Kitasatosporales</taxon>
        <taxon>Streptomycetaceae</taxon>
        <taxon>Streptomyces</taxon>
    </lineage>
</organism>
<sequence length="71" mass="7481">MACSAARLRAAAYRSAGERSSVIVLSSVPGATDNRTIIIRIGTPQTRDPRSSRPRSGSGRVRPVGAPAAYR</sequence>
<name>A0ABP6WNF4_9ACTN</name>
<feature type="region of interest" description="Disordered" evidence="1">
    <location>
        <begin position="41"/>
        <end position="71"/>
    </location>
</feature>
<evidence type="ECO:0000313" key="3">
    <source>
        <dbReference type="Proteomes" id="UP001500707"/>
    </source>
</evidence>
<proteinExistence type="predicted"/>
<dbReference type="Proteomes" id="UP001500707">
    <property type="component" value="Unassembled WGS sequence"/>
</dbReference>
<dbReference type="EMBL" id="BAABCE010000007">
    <property type="protein sequence ID" value="GAA3553405.1"/>
    <property type="molecule type" value="Genomic_DNA"/>
</dbReference>
<accession>A0ABP6WNF4</accession>
<gene>
    <name evidence="2" type="ORF">GCM10022295_39320</name>
</gene>
<reference evidence="3" key="1">
    <citation type="journal article" date="2019" name="Int. J. Syst. Evol. Microbiol.">
        <title>The Global Catalogue of Microorganisms (GCM) 10K type strain sequencing project: providing services to taxonomists for standard genome sequencing and annotation.</title>
        <authorList>
            <consortium name="The Broad Institute Genomics Platform"/>
            <consortium name="The Broad Institute Genome Sequencing Center for Infectious Disease"/>
            <person name="Wu L."/>
            <person name="Ma J."/>
        </authorList>
    </citation>
    <scope>NUCLEOTIDE SEQUENCE [LARGE SCALE GENOMIC DNA]</scope>
    <source>
        <strain evidence="3">JCM 17656</strain>
    </source>
</reference>
<protein>
    <submittedName>
        <fullName evidence="2">Uncharacterized protein</fullName>
    </submittedName>
</protein>
<feature type="compositionally biased region" description="Low complexity" evidence="1">
    <location>
        <begin position="54"/>
        <end position="65"/>
    </location>
</feature>
<comment type="caution">
    <text evidence="2">The sequence shown here is derived from an EMBL/GenBank/DDBJ whole genome shotgun (WGS) entry which is preliminary data.</text>
</comment>
<evidence type="ECO:0000256" key="1">
    <source>
        <dbReference type="SAM" id="MobiDB-lite"/>
    </source>
</evidence>